<evidence type="ECO:0000256" key="1">
    <source>
        <dbReference type="SAM" id="MobiDB-lite"/>
    </source>
</evidence>
<dbReference type="Proteomes" id="UP000035932">
    <property type="component" value="Unassembled WGS sequence"/>
</dbReference>
<evidence type="ECO:0000313" key="3">
    <source>
        <dbReference type="Proteomes" id="UP000035932"/>
    </source>
</evidence>
<sequence length="1213" mass="132648">MSATDLIVPVKVNALVVNRLTRTAETFNRWTPNFDAMIDEGAGAEPPPGVGTETMGPDSEGVYVHWQLPEALANGHYDQTTGETTFPFVPNRWLVVRYSTTAAEADRKAVGWIVQSDYLESRPVQDADGNDVQGTNKHPNPDTPEGAPLELTFLGRRHDLTQSPWTEPHAQKPHLTAAGPGLPGYAAYQPYNKDVFSIHDTLEDLKGDLDNYPPDATLSYFVVGWYSDDALDYLNRAASVPGLLPPDADGTADLLEALGWNIPEGTAADALDRTLYSGSALGVDWQREGTTHESDKPSNIELSKILTLGSSSAEALGRLAARQTRSARTGDLVRSLFHGTLETLDTADGEEDLDTLTHHSWFSGSGGGHVWKVTARPVEGDDELPPPPPEPGWLAELNEVQRRYDDLTPRLRRSQQRLWNIWWLRNKPVPPFTPEHPAGFDAAADVQLNESDATSLAGRTKALLEEQFVLSRQLPTGGTPEELAADIVKYATERGLDPRYQLERTARESYYRPADPVVLIKDTGAKEPLTRDTLLPCRLPEALITRITVGGTTYDRPTTPPSPGLAGLPDACTPLLAEFALLDQVARVPGALDAALKDPAAVTGPVPEHTAPWQQPWLPMHLEYELKYCPTPFQTGDTTYWTFNGSRYEWSGRGAQPGGGEANLRWLTFKNRAFLTPSVPWVLQKQIDRYLDTYSGAPTEGLLALREELGHPGMLSQRLDGFHDWLVQQDGTARTTVHVPEAIARLVGDIQSVPEGGPLEPPADDPGTPFQPVRAGQFTFHDLRIVDRFGRTYDIVNSGNYEQVSLTLAESVAPDSVLHEDLIGTARFVQLGPRLLQGARLRLETVRAVDGQRLSPMARAATTENPLAGWLLLNHLDQTLVVHGPDGVCLGELRVVKDIDGADDSVWLPLPGSPHPDVDAQEFEDAMPHLARFVRTLKDKPAAALTGLLDTIDETLDTILDDAAQEDGSPLRLIGRPLALVRADLGVELEGPLLSNPSWGQVLGESEEEYDGYRWPVRLGNEKRLGDGLIGYFAGATGPDQETSYELFHAVMPQGGGGYLTPIDKGHGLAVPARTPDQPVTHHLTLLMDPYAAVHATTDILPVTKVQLPDDLVSEAMRRIRASFRLGPLLAAERVDKAEEARRARAGEEPTEAGVVLPQPASWHGAWSWAEPRRSETEWVELPIVPADSAAHFGDPQAEARYGYLLLDAAETS</sequence>
<dbReference type="PATRIC" id="fig|66430.4.peg.1487"/>
<organism evidence="2 3">
    <name type="scientific">Streptomyces roseus</name>
    <dbReference type="NCBI Taxonomy" id="66430"/>
    <lineage>
        <taxon>Bacteria</taxon>
        <taxon>Bacillati</taxon>
        <taxon>Actinomycetota</taxon>
        <taxon>Actinomycetes</taxon>
        <taxon>Kitasatosporales</taxon>
        <taxon>Streptomycetaceae</taxon>
        <taxon>Streptomyces</taxon>
    </lineage>
</organism>
<comment type="caution">
    <text evidence="2">The sequence shown here is derived from an EMBL/GenBank/DDBJ whole genome shotgun (WGS) entry which is preliminary data.</text>
</comment>
<reference evidence="2 3" key="1">
    <citation type="submission" date="2015-06" db="EMBL/GenBank/DDBJ databases">
        <title>Recapitulation of the evolution of biosynthetic gene clusters reveals hidden chemical diversity on bacterial genomes.</title>
        <authorList>
            <person name="Cruz-Morales P."/>
            <person name="Martinez-Guerrero C."/>
            <person name="Morales-Escalante M.A."/>
            <person name="Yanez-Guerra L.A."/>
            <person name="Kopp J.F."/>
            <person name="Feldmann J."/>
            <person name="Ramos-Aboites H.E."/>
            <person name="Barona-Gomez F."/>
        </authorList>
    </citation>
    <scope>NUCLEOTIDE SEQUENCE [LARGE SCALE GENOMIC DNA]</scope>
    <source>
        <strain evidence="2 3">ATCC 31245</strain>
    </source>
</reference>
<dbReference type="RefSeq" id="WP_048479733.1">
    <property type="nucleotide sequence ID" value="NZ_JBIRUD010000001.1"/>
</dbReference>
<gene>
    <name evidence="2" type="ORF">ACS04_29015</name>
</gene>
<evidence type="ECO:0000313" key="2">
    <source>
        <dbReference type="EMBL" id="KMO94626.1"/>
    </source>
</evidence>
<name>A0A0J7ABK8_9ACTN</name>
<accession>A0A0J7ABK8</accession>
<feature type="region of interest" description="Disordered" evidence="1">
    <location>
        <begin position="124"/>
        <end position="148"/>
    </location>
</feature>
<proteinExistence type="predicted"/>
<dbReference type="AlphaFoldDB" id="A0A0J7ABK8"/>
<dbReference type="OrthoDB" id="6091628at2"/>
<keyword evidence="3" id="KW-1185">Reference proteome</keyword>
<dbReference type="EMBL" id="LFML01000126">
    <property type="protein sequence ID" value="KMO94626.1"/>
    <property type="molecule type" value="Genomic_DNA"/>
</dbReference>
<dbReference type="STRING" id="66430.ACS04_29015"/>
<protein>
    <submittedName>
        <fullName evidence="2">Uncharacterized protein</fullName>
    </submittedName>
</protein>